<name>A0A7H1N364_9PROT</name>
<reference evidence="4 5" key="1">
    <citation type="submission" date="2020-05" db="EMBL/GenBank/DDBJ databases">
        <title>Complete closed genome sequence of Defluviicoccus vanus.</title>
        <authorList>
            <person name="Bessarab I."/>
            <person name="Arumugam K."/>
            <person name="Maszenan A.M."/>
            <person name="Seviour R.J."/>
            <person name="Williams R.B."/>
        </authorList>
    </citation>
    <scope>NUCLEOTIDE SEQUENCE [LARGE SCALE GENOMIC DNA]</scope>
    <source>
        <strain evidence="4 5">Ben 114</strain>
    </source>
</reference>
<dbReference type="Pfam" id="PF01656">
    <property type="entry name" value="CbiA"/>
    <property type="match status" value="1"/>
</dbReference>
<dbReference type="KEGG" id="dvn:HQ394_13445"/>
<dbReference type="CDD" id="cd05387">
    <property type="entry name" value="BY-kinase"/>
    <property type="match status" value="1"/>
</dbReference>
<dbReference type="RefSeq" id="WP_190260636.1">
    <property type="nucleotide sequence ID" value="NZ_CP053923.1"/>
</dbReference>
<dbReference type="AlphaFoldDB" id="A0A7H1N364"/>
<evidence type="ECO:0000259" key="3">
    <source>
        <dbReference type="Pfam" id="PF01656"/>
    </source>
</evidence>
<dbReference type="EMBL" id="CP053923">
    <property type="protein sequence ID" value="QNT70150.1"/>
    <property type="molecule type" value="Genomic_DNA"/>
</dbReference>
<feature type="domain" description="CobQ/CobB/MinD/ParA nucleotide binding" evidence="3">
    <location>
        <begin position="18"/>
        <end position="191"/>
    </location>
</feature>
<dbReference type="PANTHER" id="PTHR32309:SF31">
    <property type="entry name" value="CAPSULAR EXOPOLYSACCHARIDE FAMILY"/>
    <property type="match status" value="1"/>
</dbReference>
<keyword evidence="4" id="KW-0418">Kinase</keyword>
<gene>
    <name evidence="4" type="ORF">HQ394_13445</name>
</gene>
<dbReference type="PANTHER" id="PTHR32309">
    <property type="entry name" value="TYROSINE-PROTEIN KINASE"/>
    <property type="match status" value="1"/>
</dbReference>
<protein>
    <submittedName>
        <fullName evidence="4">CpsD/CapB family tyrosine-protein kinase</fullName>
    </submittedName>
</protein>
<dbReference type="GO" id="GO:0016301">
    <property type="term" value="F:kinase activity"/>
    <property type="evidence" value="ECO:0007669"/>
    <property type="project" value="UniProtKB-KW"/>
</dbReference>
<dbReference type="Gene3D" id="3.40.50.300">
    <property type="entry name" value="P-loop containing nucleotide triphosphate hydrolases"/>
    <property type="match status" value="1"/>
</dbReference>
<dbReference type="InterPro" id="IPR050445">
    <property type="entry name" value="Bact_polysacc_biosynth/exp"/>
</dbReference>
<keyword evidence="2" id="KW-0067">ATP-binding</keyword>
<proteinExistence type="predicted"/>
<sequence length="201" mass="21822">MLRTQVVQRLREVKGSTLAVTSPRAGEGKTLISCNLAVSLARLTDLGVLLVDLDLRRPSVLSTFGFAPTNGISDHLLRGVPLADCFVDPGIDRLLVLPGGAASPKSSELLSPVLMSKLTAELVDRHADRIIVYDLPPVLMIADALVFLEHVDACLLVVEQGRTRREDVTRCLELLEKINVIGTVLNKTRAATQTYGYGYGY</sequence>
<organism evidence="4 5">
    <name type="scientific">Defluviicoccus vanus</name>
    <dbReference type="NCBI Taxonomy" id="111831"/>
    <lineage>
        <taxon>Bacteria</taxon>
        <taxon>Pseudomonadati</taxon>
        <taxon>Pseudomonadota</taxon>
        <taxon>Alphaproteobacteria</taxon>
        <taxon>Rhodospirillales</taxon>
        <taxon>Rhodospirillaceae</taxon>
        <taxon>Defluviicoccus</taxon>
    </lineage>
</organism>
<dbReference type="Proteomes" id="UP000516369">
    <property type="component" value="Chromosome"/>
</dbReference>
<dbReference type="GO" id="GO:0005524">
    <property type="term" value="F:ATP binding"/>
    <property type="evidence" value="ECO:0007669"/>
    <property type="project" value="UniProtKB-KW"/>
</dbReference>
<keyword evidence="4" id="KW-0808">Transferase</keyword>
<dbReference type="InterPro" id="IPR005702">
    <property type="entry name" value="Wzc-like_C"/>
</dbReference>
<keyword evidence="5" id="KW-1185">Reference proteome</keyword>
<evidence type="ECO:0000313" key="5">
    <source>
        <dbReference type="Proteomes" id="UP000516369"/>
    </source>
</evidence>
<dbReference type="SUPFAM" id="SSF52540">
    <property type="entry name" value="P-loop containing nucleoside triphosphate hydrolases"/>
    <property type="match status" value="1"/>
</dbReference>
<dbReference type="NCBIfam" id="TIGR01007">
    <property type="entry name" value="eps_fam"/>
    <property type="match status" value="1"/>
</dbReference>
<evidence type="ECO:0000313" key="4">
    <source>
        <dbReference type="EMBL" id="QNT70150.1"/>
    </source>
</evidence>
<keyword evidence="1" id="KW-0547">Nucleotide-binding</keyword>
<dbReference type="InterPro" id="IPR002586">
    <property type="entry name" value="CobQ/CobB/MinD/ParA_Nub-bd_dom"/>
</dbReference>
<dbReference type="InterPro" id="IPR027417">
    <property type="entry name" value="P-loop_NTPase"/>
</dbReference>
<accession>A0A7H1N364</accession>
<evidence type="ECO:0000256" key="2">
    <source>
        <dbReference type="ARBA" id="ARBA00022840"/>
    </source>
</evidence>
<evidence type="ECO:0000256" key="1">
    <source>
        <dbReference type="ARBA" id="ARBA00022741"/>
    </source>
</evidence>